<dbReference type="Proteomes" id="UP001597034">
    <property type="component" value="Unassembled WGS sequence"/>
</dbReference>
<feature type="transmembrane region" description="Helical" evidence="1">
    <location>
        <begin position="134"/>
        <end position="159"/>
    </location>
</feature>
<dbReference type="EMBL" id="JBHUDO010000003">
    <property type="protein sequence ID" value="MFD1647140.1"/>
    <property type="molecule type" value="Genomic_DNA"/>
</dbReference>
<gene>
    <name evidence="2" type="ORF">ACFSBL_15730</name>
</gene>
<feature type="transmembrane region" description="Helical" evidence="1">
    <location>
        <begin position="171"/>
        <end position="195"/>
    </location>
</feature>
<comment type="caution">
    <text evidence="2">The sequence shown here is derived from an EMBL/GenBank/DDBJ whole genome shotgun (WGS) entry which is preliminary data.</text>
</comment>
<accession>A0ABD6DN06</accession>
<organism evidence="2 3">
    <name type="scientific">Haloarchaeobius litoreus</name>
    <dbReference type="NCBI Taxonomy" id="755306"/>
    <lineage>
        <taxon>Archaea</taxon>
        <taxon>Methanobacteriati</taxon>
        <taxon>Methanobacteriota</taxon>
        <taxon>Stenosarchaea group</taxon>
        <taxon>Halobacteria</taxon>
        <taxon>Halobacteriales</taxon>
        <taxon>Halorubellaceae</taxon>
        <taxon>Haloarchaeobius</taxon>
    </lineage>
</organism>
<evidence type="ECO:0000313" key="3">
    <source>
        <dbReference type="Proteomes" id="UP001597034"/>
    </source>
</evidence>
<proteinExistence type="predicted"/>
<feature type="transmembrane region" description="Helical" evidence="1">
    <location>
        <begin position="95"/>
        <end position="114"/>
    </location>
</feature>
<protein>
    <submittedName>
        <fullName evidence="2">Uncharacterized protein</fullName>
    </submittedName>
</protein>
<dbReference type="RefSeq" id="WP_256400799.1">
    <property type="nucleotide sequence ID" value="NZ_JANHJR010000003.1"/>
</dbReference>
<keyword evidence="3" id="KW-1185">Reference proteome</keyword>
<keyword evidence="1" id="KW-1133">Transmembrane helix</keyword>
<dbReference type="AlphaFoldDB" id="A0ABD6DN06"/>
<reference evidence="2 3" key="1">
    <citation type="journal article" date="2019" name="Int. J. Syst. Evol. Microbiol.">
        <title>The Global Catalogue of Microorganisms (GCM) 10K type strain sequencing project: providing services to taxonomists for standard genome sequencing and annotation.</title>
        <authorList>
            <consortium name="The Broad Institute Genomics Platform"/>
            <consortium name="The Broad Institute Genome Sequencing Center for Infectious Disease"/>
            <person name="Wu L."/>
            <person name="Ma J."/>
        </authorList>
    </citation>
    <scope>NUCLEOTIDE SEQUENCE [LARGE SCALE GENOMIC DNA]</scope>
    <source>
        <strain evidence="2 3">CGMCC 1.10390</strain>
    </source>
</reference>
<feature type="transmembrane region" description="Helical" evidence="1">
    <location>
        <begin position="201"/>
        <end position="220"/>
    </location>
</feature>
<keyword evidence="1" id="KW-0812">Transmembrane</keyword>
<evidence type="ECO:0000256" key="1">
    <source>
        <dbReference type="SAM" id="Phobius"/>
    </source>
</evidence>
<keyword evidence="1" id="KW-0472">Membrane</keyword>
<sequence>MSRRVPEMAIVVGVLFASGWLAFVLLVEGDRLLRELAGILPVVLVAAALCYPFAAWAVYFDDDPASTFPPIPVAGVAGLAALVPVVAGALGGQPLFGLLVGTVVALPPAAYALVYGDSLPPARATLAGGTVVGVGVAAVGVVAGQPYLAAPVALAAFLGGVAVHDRAGAPLLSATLVFGATALVVCALVAGSVALGRTPSASLATALTVGFGGAVGARFLSRPSRW</sequence>
<evidence type="ECO:0000313" key="2">
    <source>
        <dbReference type="EMBL" id="MFD1647140.1"/>
    </source>
</evidence>
<feature type="transmembrane region" description="Helical" evidence="1">
    <location>
        <begin position="6"/>
        <end position="27"/>
    </location>
</feature>
<feature type="transmembrane region" description="Helical" evidence="1">
    <location>
        <begin position="71"/>
        <end position="90"/>
    </location>
</feature>
<name>A0ABD6DN06_9EURY</name>
<feature type="transmembrane region" description="Helical" evidence="1">
    <location>
        <begin position="39"/>
        <end position="59"/>
    </location>
</feature>